<feature type="domain" description="Antirepressor protein ant N-terminal" evidence="1">
    <location>
        <begin position="7"/>
        <end position="118"/>
    </location>
</feature>
<proteinExistence type="predicted"/>
<evidence type="ECO:0000259" key="1">
    <source>
        <dbReference type="Pfam" id="PF10547"/>
    </source>
</evidence>
<evidence type="ECO:0000313" key="2">
    <source>
        <dbReference type="EMBL" id="MDA5622023.1"/>
    </source>
</evidence>
<dbReference type="Pfam" id="PF10547">
    <property type="entry name" value="P22_AR_N"/>
    <property type="match status" value="1"/>
</dbReference>
<dbReference type="RefSeq" id="WP_271342898.1">
    <property type="nucleotide sequence ID" value="NZ_JANJHA010000004.1"/>
</dbReference>
<dbReference type="AlphaFoldDB" id="A0A9X3ZK76"/>
<evidence type="ECO:0000313" key="3">
    <source>
        <dbReference type="Proteomes" id="UP001145481"/>
    </source>
</evidence>
<dbReference type="EMBL" id="JANJHC010000001">
    <property type="protein sequence ID" value="MDA5622023.1"/>
    <property type="molecule type" value="Genomic_DNA"/>
</dbReference>
<accession>A0A9X3ZK76</accession>
<dbReference type="Proteomes" id="UP001145481">
    <property type="component" value="Unassembled WGS sequence"/>
</dbReference>
<gene>
    <name evidence="2" type="ORF">NM948_00385</name>
</gene>
<reference evidence="2" key="1">
    <citation type="submission" date="2022-07" db="EMBL/GenBank/DDBJ databases">
        <title>Genome-based characterization of novel serogroup A variants of Pasteurella multocida.</title>
        <authorList>
            <person name="Prajapati A."/>
            <person name="Yogisharadhya R."/>
            <person name="Mohanty N."/>
            <person name="Chanda M."/>
            <person name="Mendem S.K."/>
            <person name="Siddaramappa S."/>
            <person name="Shivachandra S.B."/>
        </authorList>
    </citation>
    <scope>NUCLEOTIDE SEQUENCE</scope>
    <source>
        <strain evidence="2">NIVEDIPm19</strain>
    </source>
</reference>
<organism evidence="2 3">
    <name type="scientific">Pasteurella multocida</name>
    <dbReference type="NCBI Taxonomy" id="747"/>
    <lineage>
        <taxon>Bacteria</taxon>
        <taxon>Pseudomonadati</taxon>
        <taxon>Pseudomonadota</taxon>
        <taxon>Gammaproteobacteria</taxon>
        <taxon>Pasteurellales</taxon>
        <taxon>Pasteurellaceae</taxon>
        <taxon>Pasteurella</taxon>
    </lineage>
</organism>
<protein>
    <submittedName>
        <fullName evidence="2">Phage antirepressor N-terminal domain-containing protein</fullName>
    </submittedName>
</protein>
<sequence>MTAQIQTINFHNQPLSTFEHNSIYYVAMKPICENIGLNWDGQRQRIQRDEVLSQGTVIITAPTNSGDQQMLCLPIDYLNGWLFGIDVKRVKPEIRDLLITYKKECYKALSDYWMKGKAERKTTTDERTGLRQAVSQLVSKKGLIYSDAYSFIHQRFNVQHIDELTAEQIPMAVEYIHKIVLEGELITDTSSKTHGILLDEEAFYVVAKAIAKLNESTFEWEKMMDLFSELESHRNYKTAFNLGVASYNLAQSSEKIIMKNLVQMRNKVWKKEIEDFIFSNPHLQNHTENKLVHYLR</sequence>
<dbReference type="PRINTS" id="PR01994">
    <property type="entry name" value="ANTIREPRESSR"/>
</dbReference>
<name>A0A9X3ZK76_PASMD</name>
<dbReference type="InterPro" id="IPR018875">
    <property type="entry name" value="Antirepressor_Ant_N"/>
</dbReference>
<comment type="caution">
    <text evidence="2">The sequence shown here is derived from an EMBL/GenBank/DDBJ whole genome shotgun (WGS) entry which is preliminary data.</text>
</comment>